<proteinExistence type="predicted"/>
<gene>
    <name evidence="1" type="ORF">Vadar_024007</name>
</gene>
<dbReference type="Proteomes" id="UP000828048">
    <property type="component" value="Chromosome 1"/>
</dbReference>
<dbReference type="EMBL" id="CM037151">
    <property type="protein sequence ID" value="KAH7844081.1"/>
    <property type="molecule type" value="Genomic_DNA"/>
</dbReference>
<evidence type="ECO:0000313" key="1">
    <source>
        <dbReference type="EMBL" id="KAH7844081.1"/>
    </source>
</evidence>
<evidence type="ECO:0000313" key="2">
    <source>
        <dbReference type="Proteomes" id="UP000828048"/>
    </source>
</evidence>
<comment type="caution">
    <text evidence="1">The sequence shown here is derived from an EMBL/GenBank/DDBJ whole genome shotgun (WGS) entry which is preliminary data.</text>
</comment>
<organism evidence="1 2">
    <name type="scientific">Vaccinium darrowii</name>
    <dbReference type="NCBI Taxonomy" id="229202"/>
    <lineage>
        <taxon>Eukaryota</taxon>
        <taxon>Viridiplantae</taxon>
        <taxon>Streptophyta</taxon>
        <taxon>Embryophyta</taxon>
        <taxon>Tracheophyta</taxon>
        <taxon>Spermatophyta</taxon>
        <taxon>Magnoliopsida</taxon>
        <taxon>eudicotyledons</taxon>
        <taxon>Gunneridae</taxon>
        <taxon>Pentapetalae</taxon>
        <taxon>asterids</taxon>
        <taxon>Ericales</taxon>
        <taxon>Ericaceae</taxon>
        <taxon>Vaccinioideae</taxon>
        <taxon>Vaccinieae</taxon>
        <taxon>Vaccinium</taxon>
    </lineage>
</organism>
<accession>A0ACB7XSY5</accession>
<protein>
    <submittedName>
        <fullName evidence="1">Uncharacterized protein</fullName>
    </submittedName>
</protein>
<sequence>MFSPWECTFFSPWEGSVGTLRGSLVRPMARQEHCLTLRWELLPPCKVARDRRLKGIHAALCPCKVARDRTFTAMQGQSLQMTSLLSHVTSLAARCVTSHLTFSNLASLGSPLVLIVSRVISRVVGCCNGVIWFGYTGTIILWNPAIRRYLTLPRPTLRFNDHDTYMISLGFGFDPKTNDHKIIRIKYPEEAGGGKVWAGTPKVEVYALSTGLWKTVKGAKIGYHMVDIFWSSVYANGGVRWTAYSGGRSIGYCNIILVFDVGSELFREVKLPEKLVGECPLDLAVVAYRDSISVVQYDNRGLSSREVVVGKWDESLILLDGGNVVPMEDIVSSDGADDPADNAAVSFVLKDRSRMHYEFAAISFNPSYVFLVSFTCN</sequence>
<reference evidence="1 2" key="1">
    <citation type="journal article" date="2021" name="Hortic Res">
        <title>High-quality reference genome and annotation aids understanding of berry development for evergreen blueberry (Vaccinium darrowii).</title>
        <authorList>
            <person name="Yu J."/>
            <person name="Hulse-Kemp A.M."/>
            <person name="Babiker E."/>
            <person name="Staton M."/>
        </authorList>
    </citation>
    <scope>NUCLEOTIDE SEQUENCE [LARGE SCALE GENOMIC DNA]</scope>
    <source>
        <strain evidence="2">cv. NJ 8807/NJ 8810</strain>
        <tissue evidence="1">Young leaf</tissue>
    </source>
</reference>
<keyword evidence="2" id="KW-1185">Reference proteome</keyword>
<name>A0ACB7XSY5_9ERIC</name>